<evidence type="ECO:0000313" key="1">
    <source>
        <dbReference type="EMBL" id="KAJ3124146.1"/>
    </source>
</evidence>
<keyword evidence="2" id="KW-1185">Reference proteome</keyword>
<accession>A0AAD5T2A2</accession>
<dbReference type="SUPFAM" id="SSF52266">
    <property type="entry name" value="SGNH hydrolase"/>
    <property type="match status" value="1"/>
</dbReference>
<protein>
    <submittedName>
        <fullName evidence="1">Uncharacterized protein</fullName>
    </submittedName>
</protein>
<organism evidence="1 2">
    <name type="scientific">Physocladia obscura</name>
    <dbReference type="NCBI Taxonomy" id="109957"/>
    <lineage>
        <taxon>Eukaryota</taxon>
        <taxon>Fungi</taxon>
        <taxon>Fungi incertae sedis</taxon>
        <taxon>Chytridiomycota</taxon>
        <taxon>Chytridiomycota incertae sedis</taxon>
        <taxon>Chytridiomycetes</taxon>
        <taxon>Chytridiales</taxon>
        <taxon>Chytriomycetaceae</taxon>
        <taxon>Physocladia</taxon>
    </lineage>
</organism>
<comment type="caution">
    <text evidence="1">The sequence shown here is derived from an EMBL/GenBank/DDBJ whole genome shotgun (WGS) entry which is preliminary data.</text>
</comment>
<reference evidence="1" key="1">
    <citation type="submission" date="2020-05" db="EMBL/GenBank/DDBJ databases">
        <title>Phylogenomic resolution of chytrid fungi.</title>
        <authorList>
            <person name="Stajich J.E."/>
            <person name="Amses K."/>
            <person name="Simmons R."/>
            <person name="Seto K."/>
            <person name="Myers J."/>
            <person name="Bonds A."/>
            <person name="Quandt C.A."/>
            <person name="Barry K."/>
            <person name="Liu P."/>
            <person name="Grigoriev I."/>
            <person name="Longcore J.E."/>
            <person name="James T.Y."/>
        </authorList>
    </citation>
    <scope>NUCLEOTIDE SEQUENCE</scope>
    <source>
        <strain evidence="1">JEL0513</strain>
    </source>
</reference>
<name>A0AAD5T2A2_9FUNG</name>
<dbReference type="EMBL" id="JADGJH010000691">
    <property type="protein sequence ID" value="KAJ3124146.1"/>
    <property type="molecule type" value="Genomic_DNA"/>
</dbReference>
<sequence>MISAYQLQMLVFLTVFSTVFLLAFDSQLLRFRLAKHPLPQLPTGSETQTAYSTENTIGIKVLEQAEQVQETQQAEQVQKTQEPSHFCDPYSFDGKVDAFGNWVANGAAPQHCSSFRTYSDNLRSLLDPFQVELPGHLQNKLIILVGDSFERNLIGHICSFPDAELIKASLEGVIQLGEGKHDDCQICTIRKNGKVFVTINIVHFGVRLPENAYRNWWSENLSPFETSVRMTWIPNFLRSVAAYTFPELCTTDSCPPPTFANTSDRPVPEFVNQVPLIDPADPFWFPAPDIVVAQSGLWDLKQRTVEDPMPSKEDLLAEWENLVFSEMFNPLKKVLGHVVTGENLLIRTIPLVRGIGVEDVVDNLPNDHIVEMTARIRQQTGLEVLDWAKLIDGREWWNDDGFHPNGEAIMAYFQLLLSRMELLANA</sequence>
<evidence type="ECO:0000313" key="2">
    <source>
        <dbReference type="Proteomes" id="UP001211907"/>
    </source>
</evidence>
<dbReference type="AlphaFoldDB" id="A0AAD5T2A2"/>
<dbReference type="Proteomes" id="UP001211907">
    <property type="component" value="Unassembled WGS sequence"/>
</dbReference>
<proteinExistence type="predicted"/>
<gene>
    <name evidence="1" type="ORF">HK100_011349</name>
</gene>